<evidence type="ECO:0000256" key="2">
    <source>
        <dbReference type="ARBA" id="ARBA00023315"/>
    </source>
</evidence>
<reference evidence="5" key="1">
    <citation type="journal article" date="2019" name="Int. J. Syst. Evol. Microbiol.">
        <title>The Global Catalogue of Microorganisms (GCM) 10K type strain sequencing project: providing services to taxonomists for standard genome sequencing and annotation.</title>
        <authorList>
            <consortium name="The Broad Institute Genomics Platform"/>
            <consortium name="The Broad Institute Genome Sequencing Center for Infectious Disease"/>
            <person name="Wu L."/>
            <person name="Ma J."/>
        </authorList>
    </citation>
    <scope>NUCLEOTIDE SEQUENCE [LARGE SCALE GENOMIC DNA]</scope>
    <source>
        <strain evidence="5">CGMCC 4.6997</strain>
    </source>
</reference>
<dbReference type="CDD" id="cd04301">
    <property type="entry name" value="NAT_SF"/>
    <property type="match status" value="1"/>
</dbReference>
<dbReference type="Pfam" id="PF00583">
    <property type="entry name" value="Acetyltransf_1"/>
    <property type="match status" value="1"/>
</dbReference>
<keyword evidence="2 4" id="KW-0012">Acyltransferase</keyword>
<dbReference type="SUPFAM" id="SSF55729">
    <property type="entry name" value="Acyl-CoA N-acyltransferases (Nat)"/>
    <property type="match status" value="1"/>
</dbReference>
<dbReference type="PROSITE" id="PS51186">
    <property type="entry name" value="GNAT"/>
    <property type="match status" value="1"/>
</dbReference>
<name>A0ABW0NPE7_9MICO</name>
<proteinExistence type="predicted"/>
<dbReference type="Proteomes" id="UP001596039">
    <property type="component" value="Unassembled WGS sequence"/>
</dbReference>
<organism evidence="4 5">
    <name type="scientific">Lysinimonas soli</name>
    <dbReference type="NCBI Taxonomy" id="1074233"/>
    <lineage>
        <taxon>Bacteria</taxon>
        <taxon>Bacillati</taxon>
        <taxon>Actinomycetota</taxon>
        <taxon>Actinomycetes</taxon>
        <taxon>Micrococcales</taxon>
        <taxon>Microbacteriaceae</taxon>
        <taxon>Lysinimonas</taxon>
    </lineage>
</organism>
<dbReference type="EC" id="2.3.-.-" evidence="4"/>
<evidence type="ECO:0000256" key="1">
    <source>
        <dbReference type="ARBA" id="ARBA00022679"/>
    </source>
</evidence>
<dbReference type="GO" id="GO:0016746">
    <property type="term" value="F:acyltransferase activity"/>
    <property type="evidence" value="ECO:0007669"/>
    <property type="project" value="UniProtKB-KW"/>
</dbReference>
<protein>
    <submittedName>
        <fullName evidence="4">GNAT family N-acetyltransferase</fullName>
        <ecNumber evidence="4">2.3.-.-</ecNumber>
    </submittedName>
</protein>
<evidence type="ECO:0000313" key="5">
    <source>
        <dbReference type="Proteomes" id="UP001596039"/>
    </source>
</evidence>
<evidence type="ECO:0000313" key="4">
    <source>
        <dbReference type="EMBL" id="MFC5501523.1"/>
    </source>
</evidence>
<dbReference type="InterPro" id="IPR016181">
    <property type="entry name" value="Acyl_CoA_acyltransferase"/>
</dbReference>
<dbReference type="PANTHER" id="PTHR43877">
    <property type="entry name" value="AMINOALKYLPHOSPHONATE N-ACETYLTRANSFERASE-RELATED-RELATED"/>
    <property type="match status" value="1"/>
</dbReference>
<keyword evidence="1 4" id="KW-0808">Transferase</keyword>
<keyword evidence="5" id="KW-1185">Reference proteome</keyword>
<dbReference type="Gene3D" id="3.40.630.30">
    <property type="match status" value="1"/>
</dbReference>
<sequence length="144" mass="15490">MIREARAGDEDGLFALVGQLGHSFPPIRAAFDTTIAAYFAGQHPSVLLYVSQGDDGVLQGYALTTIVPLLATNGPSAQLQELVVDAAARGLDVGTQLVRAVEAECERRGVTQLTVASRRAGGFYDRLGFHESAEYMRRFFPTSS</sequence>
<dbReference type="InterPro" id="IPR000182">
    <property type="entry name" value="GNAT_dom"/>
</dbReference>
<dbReference type="RefSeq" id="WP_386739109.1">
    <property type="nucleotide sequence ID" value="NZ_JBHSMG010000001.1"/>
</dbReference>
<gene>
    <name evidence="4" type="ORF">ACFPJ4_04620</name>
</gene>
<comment type="caution">
    <text evidence="4">The sequence shown here is derived from an EMBL/GenBank/DDBJ whole genome shotgun (WGS) entry which is preliminary data.</text>
</comment>
<dbReference type="InterPro" id="IPR050832">
    <property type="entry name" value="Bact_Acetyltransf"/>
</dbReference>
<accession>A0ABW0NPE7</accession>
<evidence type="ECO:0000259" key="3">
    <source>
        <dbReference type="PROSITE" id="PS51186"/>
    </source>
</evidence>
<dbReference type="EMBL" id="JBHSMG010000001">
    <property type="protein sequence ID" value="MFC5501523.1"/>
    <property type="molecule type" value="Genomic_DNA"/>
</dbReference>
<feature type="domain" description="N-acetyltransferase" evidence="3">
    <location>
        <begin position="1"/>
        <end position="144"/>
    </location>
</feature>